<feature type="region of interest" description="Disordered" evidence="1">
    <location>
        <begin position="1"/>
        <end position="78"/>
    </location>
</feature>
<proteinExistence type="predicted"/>
<dbReference type="Proteomes" id="UP001187192">
    <property type="component" value="Unassembled WGS sequence"/>
</dbReference>
<name>A0AA88A4T9_FICCA</name>
<sequence length="78" mass="8700">MVRGRQAKDPQPLREAHPARGQLPNGHASDDSIDSANPNDLPNGENQREETEGTREIGSDNNHPPPTRPWRSNSRGRR</sequence>
<accession>A0AA88A4T9</accession>
<evidence type="ECO:0000256" key="1">
    <source>
        <dbReference type="SAM" id="MobiDB-lite"/>
    </source>
</evidence>
<organism evidence="2 3">
    <name type="scientific">Ficus carica</name>
    <name type="common">Common fig</name>
    <dbReference type="NCBI Taxonomy" id="3494"/>
    <lineage>
        <taxon>Eukaryota</taxon>
        <taxon>Viridiplantae</taxon>
        <taxon>Streptophyta</taxon>
        <taxon>Embryophyta</taxon>
        <taxon>Tracheophyta</taxon>
        <taxon>Spermatophyta</taxon>
        <taxon>Magnoliopsida</taxon>
        <taxon>eudicotyledons</taxon>
        <taxon>Gunneridae</taxon>
        <taxon>Pentapetalae</taxon>
        <taxon>rosids</taxon>
        <taxon>fabids</taxon>
        <taxon>Rosales</taxon>
        <taxon>Moraceae</taxon>
        <taxon>Ficeae</taxon>
        <taxon>Ficus</taxon>
    </lineage>
</organism>
<reference evidence="2" key="1">
    <citation type="submission" date="2023-07" db="EMBL/GenBank/DDBJ databases">
        <title>draft genome sequence of fig (Ficus carica).</title>
        <authorList>
            <person name="Takahashi T."/>
            <person name="Nishimura K."/>
        </authorList>
    </citation>
    <scope>NUCLEOTIDE SEQUENCE</scope>
</reference>
<protein>
    <submittedName>
        <fullName evidence="2">Uncharacterized protein</fullName>
    </submittedName>
</protein>
<evidence type="ECO:0000313" key="3">
    <source>
        <dbReference type="Proteomes" id="UP001187192"/>
    </source>
</evidence>
<feature type="compositionally biased region" description="Basic and acidic residues" evidence="1">
    <location>
        <begin position="46"/>
        <end position="58"/>
    </location>
</feature>
<feature type="compositionally biased region" description="Basic and acidic residues" evidence="1">
    <location>
        <begin position="1"/>
        <end position="18"/>
    </location>
</feature>
<dbReference type="EMBL" id="BTGU01000027">
    <property type="protein sequence ID" value="GMN48168.1"/>
    <property type="molecule type" value="Genomic_DNA"/>
</dbReference>
<comment type="caution">
    <text evidence="2">The sequence shown here is derived from an EMBL/GenBank/DDBJ whole genome shotgun (WGS) entry which is preliminary data.</text>
</comment>
<evidence type="ECO:0000313" key="2">
    <source>
        <dbReference type="EMBL" id="GMN48168.1"/>
    </source>
</evidence>
<dbReference type="AlphaFoldDB" id="A0AA88A4T9"/>
<gene>
    <name evidence="2" type="ORF">TIFTF001_017345</name>
</gene>
<keyword evidence="3" id="KW-1185">Reference proteome</keyword>